<feature type="compositionally biased region" description="Basic and acidic residues" evidence="1">
    <location>
        <begin position="147"/>
        <end position="160"/>
    </location>
</feature>
<feature type="region of interest" description="Disordered" evidence="1">
    <location>
        <begin position="270"/>
        <end position="323"/>
    </location>
</feature>
<dbReference type="Gene3D" id="2.60.40.1890">
    <property type="entry name" value="PCu(A)C copper chaperone"/>
    <property type="match status" value="1"/>
</dbReference>
<keyword evidence="2" id="KW-0732">Signal</keyword>
<dbReference type="Proteomes" id="UP001597063">
    <property type="component" value="Unassembled WGS sequence"/>
</dbReference>
<dbReference type="RefSeq" id="WP_131755824.1">
    <property type="nucleotide sequence ID" value="NZ_CAACUY010000009.1"/>
</dbReference>
<protein>
    <recommendedName>
        <fullName evidence="5">Copper chaperone PCu(A)C</fullName>
    </recommendedName>
</protein>
<accession>A0ABW2Y153</accession>
<proteinExistence type="predicted"/>
<feature type="region of interest" description="Disordered" evidence="1">
    <location>
        <begin position="131"/>
        <end position="222"/>
    </location>
</feature>
<evidence type="ECO:0000256" key="2">
    <source>
        <dbReference type="SAM" id="SignalP"/>
    </source>
</evidence>
<feature type="compositionally biased region" description="Low complexity" evidence="1">
    <location>
        <begin position="191"/>
        <end position="210"/>
    </location>
</feature>
<reference evidence="4" key="1">
    <citation type="journal article" date="2019" name="Int. J. Syst. Evol. Microbiol.">
        <title>The Global Catalogue of Microorganisms (GCM) 10K type strain sequencing project: providing services to taxonomists for standard genome sequencing and annotation.</title>
        <authorList>
            <consortium name="The Broad Institute Genomics Platform"/>
            <consortium name="The Broad Institute Genome Sequencing Center for Infectious Disease"/>
            <person name="Wu L."/>
            <person name="Ma J."/>
        </authorList>
    </citation>
    <scope>NUCLEOTIDE SEQUENCE [LARGE SCALE GENOMIC DNA]</scope>
    <source>
        <strain evidence="4">JCM 9371</strain>
    </source>
</reference>
<keyword evidence="4" id="KW-1185">Reference proteome</keyword>
<feature type="compositionally biased region" description="Low complexity" evidence="1">
    <location>
        <begin position="286"/>
        <end position="323"/>
    </location>
</feature>
<name>A0ABW2Y153_9ACTN</name>
<feature type="compositionally biased region" description="Low complexity" evidence="1">
    <location>
        <begin position="161"/>
        <end position="173"/>
    </location>
</feature>
<evidence type="ECO:0000313" key="3">
    <source>
        <dbReference type="EMBL" id="MFD0691453.1"/>
    </source>
</evidence>
<organism evidence="3 4">
    <name type="scientific">Actinomadura fibrosa</name>
    <dbReference type="NCBI Taxonomy" id="111802"/>
    <lineage>
        <taxon>Bacteria</taxon>
        <taxon>Bacillati</taxon>
        <taxon>Actinomycetota</taxon>
        <taxon>Actinomycetes</taxon>
        <taxon>Streptosporangiales</taxon>
        <taxon>Thermomonosporaceae</taxon>
        <taxon>Actinomadura</taxon>
    </lineage>
</organism>
<evidence type="ECO:0000313" key="4">
    <source>
        <dbReference type="Proteomes" id="UP001597063"/>
    </source>
</evidence>
<dbReference type="InterPro" id="IPR036182">
    <property type="entry name" value="PCuAC_sf"/>
</dbReference>
<feature type="compositionally biased region" description="Polar residues" evidence="1">
    <location>
        <begin position="177"/>
        <end position="190"/>
    </location>
</feature>
<dbReference type="PROSITE" id="PS51257">
    <property type="entry name" value="PROKAR_LIPOPROTEIN"/>
    <property type="match status" value="1"/>
</dbReference>
<evidence type="ECO:0000256" key="1">
    <source>
        <dbReference type="SAM" id="MobiDB-lite"/>
    </source>
</evidence>
<feature type="signal peptide" evidence="2">
    <location>
        <begin position="1"/>
        <end position="24"/>
    </location>
</feature>
<feature type="compositionally biased region" description="Polar residues" evidence="1">
    <location>
        <begin position="30"/>
        <end position="44"/>
    </location>
</feature>
<gene>
    <name evidence="3" type="ORF">ACFQZM_43675</name>
</gene>
<sequence>MIRNSRRVVALAVAGAVATAPVISGCGAGSTPQTAAPTQLTEGVNASVPRDRPEAPQLDIRNMFLLGPKPDTVFRQGSSLPLYAMIINHAKSEDRLVSISSPSFAQAKISGGGLALPAAQPNGVGSAVRLEGAAGQASPGAPVSETPGKKSEKPSADKSKSPSASPSGEASSEVSEKPSSGATPQPTGQGATPNTSSTPESSNTPSAPATGSPVPVAPGSKTPLVVLSGLNREIYGGERVQLRLQFQNAGSVDLSVPVVPQQGEYAGFTAVSAGTPVQPGSPSPAEPSGSAPSESASPGAGSESPSQETSETPAGGAPTTPGG</sequence>
<feature type="region of interest" description="Disordered" evidence="1">
    <location>
        <begin position="28"/>
        <end position="51"/>
    </location>
</feature>
<evidence type="ECO:0008006" key="5">
    <source>
        <dbReference type="Google" id="ProtNLM"/>
    </source>
</evidence>
<comment type="caution">
    <text evidence="3">The sequence shown here is derived from an EMBL/GenBank/DDBJ whole genome shotgun (WGS) entry which is preliminary data.</text>
</comment>
<feature type="chain" id="PRO_5046596957" description="Copper chaperone PCu(A)C" evidence="2">
    <location>
        <begin position="25"/>
        <end position="323"/>
    </location>
</feature>
<dbReference type="EMBL" id="JBHTGP010000031">
    <property type="protein sequence ID" value="MFD0691453.1"/>
    <property type="molecule type" value="Genomic_DNA"/>
</dbReference>